<dbReference type="EMBL" id="JAHRIP010003519">
    <property type="protein sequence ID" value="MEQ2281411.1"/>
    <property type="molecule type" value="Genomic_DNA"/>
</dbReference>
<accession>A0ABV0XIW5</accession>
<evidence type="ECO:0000313" key="2">
    <source>
        <dbReference type="Proteomes" id="UP001469553"/>
    </source>
</evidence>
<evidence type="ECO:0000313" key="1">
    <source>
        <dbReference type="EMBL" id="MEQ2281411.1"/>
    </source>
</evidence>
<name>A0ABV0XIW5_9TELE</name>
<proteinExistence type="predicted"/>
<gene>
    <name evidence="1" type="ORF">AMECASPLE_030022</name>
</gene>
<organism evidence="1 2">
    <name type="scientific">Ameca splendens</name>
    <dbReference type="NCBI Taxonomy" id="208324"/>
    <lineage>
        <taxon>Eukaryota</taxon>
        <taxon>Metazoa</taxon>
        <taxon>Chordata</taxon>
        <taxon>Craniata</taxon>
        <taxon>Vertebrata</taxon>
        <taxon>Euteleostomi</taxon>
        <taxon>Actinopterygii</taxon>
        <taxon>Neopterygii</taxon>
        <taxon>Teleostei</taxon>
        <taxon>Neoteleostei</taxon>
        <taxon>Acanthomorphata</taxon>
        <taxon>Ovalentaria</taxon>
        <taxon>Atherinomorphae</taxon>
        <taxon>Cyprinodontiformes</taxon>
        <taxon>Goodeidae</taxon>
        <taxon>Ameca</taxon>
    </lineage>
</organism>
<sequence>MLYFGRSCDVRYRIDTWSLVSSCQLCKILYPSLEPCRNRVETVSKCAVMLDMSLENFFSMPKKGEVRRKRSVFDANAKQGSHVNLAAPACEGNTDRESDTMQD</sequence>
<comment type="caution">
    <text evidence="1">The sequence shown here is derived from an EMBL/GenBank/DDBJ whole genome shotgun (WGS) entry which is preliminary data.</text>
</comment>
<protein>
    <submittedName>
        <fullName evidence="1">Uncharacterized protein</fullName>
    </submittedName>
</protein>
<keyword evidence="2" id="KW-1185">Reference proteome</keyword>
<reference evidence="1 2" key="1">
    <citation type="submission" date="2021-06" db="EMBL/GenBank/DDBJ databases">
        <authorList>
            <person name="Palmer J.M."/>
        </authorList>
    </citation>
    <scope>NUCLEOTIDE SEQUENCE [LARGE SCALE GENOMIC DNA]</scope>
    <source>
        <strain evidence="1 2">AS_MEX2019</strain>
        <tissue evidence="1">Muscle</tissue>
    </source>
</reference>
<dbReference type="Proteomes" id="UP001469553">
    <property type="component" value="Unassembled WGS sequence"/>
</dbReference>